<dbReference type="PANTHER" id="PTHR24147">
    <property type="entry name" value="ANKYRIN REPEAT DOMAIN 36-RELATED"/>
    <property type="match status" value="1"/>
</dbReference>
<sequence>MNSDMSNLKHNNEILSQQLSKLETKINSLEIELHHTREALNERTLVLERDLIQKQCQKEKTEYVYQKEQGKVDKDIGKQESLQERLSHLQSEMMLLKQQLDQAHNKVDREEKTVINIQDQIPAIIKIFDDENENCVLMLNEIIKELINEWHHFKERIHQCENDHVERDAIVKQLQQELADSKTKLSTIEVYREIESRHHMHLEDKKQDFKNKLDQSRSQVCMKCNL</sequence>
<dbReference type="PANTHER" id="PTHR24147:SF60">
    <property type="entry name" value="ANKYRIN REPEAT DOMAIN-CONTAINING PROTEIN 26-RELATED"/>
    <property type="match status" value="1"/>
</dbReference>
<feature type="domain" description="CCDC144C-like coiled-coil" evidence="3">
    <location>
        <begin position="1"/>
        <end position="219"/>
    </location>
</feature>
<gene>
    <name evidence="4" type="ORF">D623_10000696</name>
</gene>
<keyword evidence="5" id="KW-1185">Reference proteome</keyword>
<evidence type="ECO:0000256" key="1">
    <source>
        <dbReference type="ARBA" id="ARBA00023054"/>
    </source>
</evidence>
<dbReference type="AlphaFoldDB" id="S7N371"/>
<dbReference type="InterPro" id="IPR050657">
    <property type="entry name" value="Ankyrin_repeat_domain"/>
</dbReference>
<evidence type="ECO:0000313" key="4">
    <source>
        <dbReference type="EMBL" id="EPQ11464.1"/>
    </source>
</evidence>
<dbReference type="Proteomes" id="UP000052978">
    <property type="component" value="Unassembled WGS sequence"/>
</dbReference>
<evidence type="ECO:0000259" key="3">
    <source>
        <dbReference type="Pfam" id="PF14915"/>
    </source>
</evidence>
<reference evidence="4 5" key="1">
    <citation type="journal article" date="2013" name="Nat. Commun.">
        <title>Genome analysis reveals insights into physiology and longevity of the Brandt's bat Myotis brandtii.</title>
        <authorList>
            <person name="Seim I."/>
            <person name="Fang X."/>
            <person name="Xiong Z."/>
            <person name="Lobanov A.V."/>
            <person name="Huang Z."/>
            <person name="Ma S."/>
            <person name="Feng Y."/>
            <person name="Turanov A.A."/>
            <person name="Zhu Y."/>
            <person name="Lenz T.L."/>
            <person name="Gerashchenko M.V."/>
            <person name="Fan D."/>
            <person name="Hee Yim S."/>
            <person name="Yao X."/>
            <person name="Jordan D."/>
            <person name="Xiong Y."/>
            <person name="Ma Y."/>
            <person name="Lyapunov A.N."/>
            <person name="Chen G."/>
            <person name="Kulakova O.I."/>
            <person name="Sun Y."/>
            <person name="Lee S.G."/>
            <person name="Bronson R.T."/>
            <person name="Moskalev A.A."/>
            <person name="Sunyaev S.R."/>
            <person name="Zhang G."/>
            <person name="Krogh A."/>
            <person name="Wang J."/>
            <person name="Gladyshev V.N."/>
        </authorList>
    </citation>
    <scope>NUCLEOTIDE SEQUENCE [LARGE SCALE GENOMIC DNA]</scope>
</reference>
<evidence type="ECO:0000313" key="5">
    <source>
        <dbReference type="Proteomes" id="UP000052978"/>
    </source>
</evidence>
<protein>
    <submittedName>
        <fullName evidence="4">Ankyrin repeat domain-containing protein 26</fullName>
    </submittedName>
</protein>
<accession>S7N371</accession>
<name>S7N371_MYOBR</name>
<feature type="coiled-coil region" evidence="2">
    <location>
        <begin position="79"/>
        <end position="120"/>
    </location>
</feature>
<dbReference type="EMBL" id="KE163295">
    <property type="protein sequence ID" value="EPQ11464.1"/>
    <property type="molecule type" value="Genomic_DNA"/>
</dbReference>
<dbReference type="Pfam" id="PF14915">
    <property type="entry name" value="CCDC144C"/>
    <property type="match status" value="1"/>
</dbReference>
<feature type="coiled-coil region" evidence="2">
    <location>
        <begin position="5"/>
        <end position="39"/>
    </location>
</feature>
<keyword evidence="1 2" id="KW-0175">Coiled coil</keyword>
<proteinExistence type="predicted"/>
<evidence type="ECO:0000256" key="2">
    <source>
        <dbReference type="SAM" id="Coils"/>
    </source>
</evidence>
<dbReference type="InterPro" id="IPR039497">
    <property type="entry name" value="CC144C-like_CC_dom"/>
</dbReference>
<organism evidence="4 5">
    <name type="scientific">Myotis brandtii</name>
    <name type="common">Brandt's bat</name>
    <dbReference type="NCBI Taxonomy" id="109478"/>
    <lineage>
        <taxon>Eukaryota</taxon>
        <taxon>Metazoa</taxon>
        <taxon>Chordata</taxon>
        <taxon>Craniata</taxon>
        <taxon>Vertebrata</taxon>
        <taxon>Euteleostomi</taxon>
        <taxon>Mammalia</taxon>
        <taxon>Eutheria</taxon>
        <taxon>Laurasiatheria</taxon>
        <taxon>Chiroptera</taxon>
        <taxon>Yangochiroptera</taxon>
        <taxon>Vespertilionidae</taxon>
        <taxon>Myotis</taxon>
    </lineage>
</organism>